<evidence type="ECO:0000313" key="2">
    <source>
        <dbReference type="Proteomes" id="UP001367676"/>
    </source>
</evidence>
<dbReference type="AlphaFoldDB" id="A0AAN9TI26"/>
<comment type="caution">
    <text evidence="1">The sequence shown here is derived from an EMBL/GenBank/DDBJ whole genome shotgun (WGS) entry which is preliminary data.</text>
</comment>
<dbReference type="EMBL" id="JBBCAQ010000037">
    <property type="protein sequence ID" value="KAK7573937.1"/>
    <property type="molecule type" value="Genomic_DNA"/>
</dbReference>
<organism evidence="1 2">
    <name type="scientific">Parthenolecanium corni</name>
    <dbReference type="NCBI Taxonomy" id="536013"/>
    <lineage>
        <taxon>Eukaryota</taxon>
        <taxon>Metazoa</taxon>
        <taxon>Ecdysozoa</taxon>
        <taxon>Arthropoda</taxon>
        <taxon>Hexapoda</taxon>
        <taxon>Insecta</taxon>
        <taxon>Pterygota</taxon>
        <taxon>Neoptera</taxon>
        <taxon>Paraneoptera</taxon>
        <taxon>Hemiptera</taxon>
        <taxon>Sternorrhyncha</taxon>
        <taxon>Coccoidea</taxon>
        <taxon>Coccidae</taxon>
        <taxon>Parthenolecanium</taxon>
    </lineage>
</organism>
<accession>A0AAN9TI26</accession>
<protein>
    <submittedName>
        <fullName evidence="1">Uncharacterized protein</fullName>
    </submittedName>
</protein>
<name>A0AAN9TI26_9HEMI</name>
<evidence type="ECO:0000313" key="1">
    <source>
        <dbReference type="EMBL" id="KAK7573937.1"/>
    </source>
</evidence>
<reference evidence="1 2" key="1">
    <citation type="submission" date="2024-03" db="EMBL/GenBank/DDBJ databases">
        <title>Adaptation during the transition from Ophiocordyceps entomopathogen to insect associate is accompanied by gene loss and intensified selection.</title>
        <authorList>
            <person name="Ward C.M."/>
            <person name="Onetto C.A."/>
            <person name="Borneman A.R."/>
        </authorList>
    </citation>
    <scope>NUCLEOTIDE SEQUENCE [LARGE SCALE GENOMIC DNA]</scope>
    <source>
        <strain evidence="1">AWRI1</strain>
        <tissue evidence="1">Single Adult Female</tissue>
    </source>
</reference>
<dbReference type="Proteomes" id="UP001367676">
    <property type="component" value="Unassembled WGS sequence"/>
</dbReference>
<gene>
    <name evidence="1" type="ORF">V9T40_011128</name>
</gene>
<proteinExistence type="predicted"/>
<keyword evidence="2" id="KW-1185">Reference proteome</keyword>
<sequence length="191" mass="21192">MIEAIIFFNFQSLDHCRKELLNDSVESNHEDKQQNSSSNGNGGGGSNTICSASSSISSSSSSSSMSVSPNCSQHLLEEALKRGPPYPTVVLPLQGGYWSDGSDHYDTGPNSSVCTSLPPCNFKFETDDTAKCYRRFFMGRVLCLDGLMFNATSRDCWSETSFHCRSENYVVEFNGCRYLWVEAHNQCMIDI</sequence>